<dbReference type="CDD" id="cd04218">
    <property type="entry name" value="Pseudoazurin"/>
    <property type="match status" value="1"/>
</dbReference>
<comment type="cofactor">
    <cofactor evidence="8">
        <name>Cu cation</name>
        <dbReference type="ChEBI" id="CHEBI:23378"/>
    </cofactor>
    <text evidence="8">Binds 1 copper ion per subunit.</text>
</comment>
<feature type="binding site" evidence="8">
    <location>
        <position position="99"/>
    </location>
    <ligand>
        <name>Cu cation</name>
        <dbReference type="ChEBI" id="CHEBI:23378"/>
    </ligand>
</feature>
<organism evidence="11 12">
    <name type="scientific">Martelella radicis</name>
    <dbReference type="NCBI Taxonomy" id="1397476"/>
    <lineage>
        <taxon>Bacteria</taxon>
        <taxon>Pseudomonadati</taxon>
        <taxon>Pseudomonadota</taxon>
        <taxon>Alphaproteobacteria</taxon>
        <taxon>Hyphomicrobiales</taxon>
        <taxon>Aurantimonadaceae</taxon>
        <taxon>Martelella</taxon>
    </lineage>
</organism>
<protein>
    <recommendedName>
        <fullName evidence="7">Pseudoazurin</fullName>
    </recommendedName>
</protein>
<sequence>MFRICALSFLVLTTTMAPVWAEDHIVNMLNRGDDGIMVFEPGLLVIQPGDTVRFVAADRGHNAETIDGMIPEGARGFEARLNEEVLFSPGIDGVYAIKCKPHYAMGMVMIVAVGDVQTPEEFVGRRVPPRARKRLEAYLDAL</sequence>
<evidence type="ECO:0000256" key="6">
    <source>
        <dbReference type="ARBA" id="ARBA00023008"/>
    </source>
</evidence>
<dbReference type="Gene3D" id="2.60.40.420">
    <property type="entry name" value="Cupredoxins - blue copper proteins"/>
    <property type="match status" value="1"/>
</dbReference>
<dbReference type="GO" id="GO:0042597">
    <property type="term" value="C:periplasmic space"/>
    <property type="evidence" value="ECO:0007669"/>
    <property type="project" value="UniProtKB-SubCell"/>
</dbReference>
<accession>A0A7W6KNM5</accession>
<gene>
    <name evidence="11" type="ORF">GGR30_004579</name>
</gene>
<dbReference type="InterPro" id="IPR008972">
    <property type="entry name" value="Cupredoxin"/>
</dbReference>
<evidence type="ECO:0000256" key="7">
    <source>
        <dbReference type="NCBIfam" id="TIGR02375"/>
    </source>
</evidence>
<dbReference type="InterPro" id="IPR012745">
    <property type="entry name" value="Pseudoazurin"/>
</dbReference>
<keyword evidence="3 8" id="KW-0479">Metal-binding</keyword>
<dbReference type="RefSeq" id="WP_183491470.1">
    <property type="nucleotide sequence ID" value="NZ_JACIDZ010000028.1"/>
</dbReference>
<name>A0A7W6KNM5_9HYPH</name>
<dbReference type="Proteomes" id="UP000530571">
    <property type="component" value="Unassembled WGS sequence"/>
</dbReference>
<keyword evidence="5" id="KW-0249">Electron transport</keyword>
<evidence type="ECO:0000313" key="12">
    <source>
        <dbReference type="Proteomes" id="UP000530571"/>
    </source>
</evidence>
<comment type="caution">
    <text evidence="11">The sequence shown here is derived from an EMBL/GenBank/DDBJ whole genome shotgun (WGS) entry which is preliminary data.</text>
</comment>
<keyword evidence="12" id="KW-1185">Reference proteome</keyword>
<feature type="binding site" evidence="8">
    <location>
        <position position="61"/>
    </location>
    <ligand>
        <name>Cu cation</name>
        <dbReference type="ChEBI" id="CHEBI:23378"/>
    </ligand>
</feature>
<reference evidence="11 12" key="1">
    <citation type="submission" date="2020-08" db="EMBL/GenBank/DDBJ databases">
        <title>Genomic Encyclopedia of Type Strains, Phase IV (KMG-IV): sequencing the most valuable type-strain genomes for metagenomic binning, comparative biology and taxonomic classification.</title>
        <authorList>
            <person name="Goeker M."/>
        </authorList>
    </citation>
    <scope>NUCLEOTIDE SEQUENCE [LARGE SCALE GENOMIC DNA]</scope>
    <source>
        <strain evidence="11 12">DSM 28101</strain>
    </source>
</reference>
<dbReference type="InterPro" id="IPR001235">
    <property type="entry name" value="Copper_blue_Plastocyanin"/>
</dbReference>
<dbReference type="PRINTS" id="PR00156">
    <property type="entry name" value="COPPERBLUE"/>
</dbReference>
<feature type="signal peptide" evidence="9">
    <location>
        <begin position="1"/>
        <end position="21"/>
    </location>
</feature>
<feature type="binding site" evidence="8">
    <location>
        <position position="102"/>
    </location>
    <ligand>
        <name>Cu cation</name>
        <dbReference type="ChEBI" id="CHEBI:23378"/>
    </ligand>
</feature>
<evidence type="ECO:0000256" key="8">
    <source>
        <dbReference type="PIRSR" id="PIRSR602386-1"/>
    </source>
</evidence>
<evidence type="ECO:0000313" key="11">
    <source>
        <dbReference type="EMBL" id="MBB4124619.1"/>
    </source>
</evidence>
<evidence type="ECO:0000256" key="3">
    <source>
        <dbReference type="ARBA" id="ARBA00022723"/>
    </source>
</evidence>
<dbReference type="InterPro" id="IPR000923">
    <property type="entry name" value="BlueCu_1"/>
</dbReference>
<dbReference type="NCBIfam" id="TIGR02375">
    <property type="entry name" value="pseudoazurin"/>
    <property type="match status" value="1"/>
</dbReference>
<dbReference type="AlphaFoldDB" id="A0A7W6KNM5"/>
<evidence type="ECO:0000256" key="9">
    <source>
        <dbReference type="SAM" id="SignalP"/>
    </source>
</evidence>
<dbReference type="PRINTS" id="PR00155">
    <property type="entry name" value="AMICYANIN"/>
</dbReference>
<feature type="binding site" evidence="8">
    <location>
        <position position="107"/>
    </location>
    <ligand>
        <name>Cu cation</name>
        <dbReference type="ChEBI" id="CHEBI:23378"/>
    </ligand>
</feature>
<feature type="chain" id="PRO_5031134626" description="Pseudoazurin" evidence="9">
    <location>
        <begin position="22"/>
        <end position="142"/>
    </location>
</feature>
<keyword evidence="4" id="KW-0574">Periplasm</keyword>
<dbReference type="GO" id="GO:0005507">
    <property type="term" value="F:copper ion binding"/>
    <property type="evidence" value="ECO:0007669"/>
    <property type="project" value="UniProtKB-UniRule"/>
</dbReference>
<dbReference type="GO" id="GO:0009055">
    <property type="term" value="F:electron transfer activity"/>
    <property type="evidence" value="ECO:0007669"/>
    <property type="project" value="InterPro"/>
</dbReference>
<keyword evidence="6 8" id="KW-0186">Copper</keyword>
<evidence type="ECO:0000256" key="2">
    <source>
        <dbReference type="ARBA" id="ARBA00022448"/>
    </source>
</evidence>
<dbReference type="SUPFAM" id="SSF49503">
    <property type="entry name" value="Cupredoxins"/>
    <property type="match status" value="1"/>
</dbReference>
<proteinExistence type="predicted"/>
<evidence type="ECO:0000259" key="10">
    <source>
        <dbReference type="Pfam" id="PF00127"/>
    </source>
</evidence>
<keyword evidence="9" id="KW-0732">Signal</keyword>
<keyword evidence="2" id="KW-0813">Transport</keyword>
<evidence type="ECO:0000256" key="1">
    <source>
        <dbReference type="ARBA" id="ARBA00004418"/>
    </source>
</evidence>
<dbReference type="Pfam" id="PF00127">
    <property type="entry name" value="Copper-bind"/>
    <property type="match status" value="1"/>
</dbReference>
<feature type="domain" description="Blue (type 1) copper" evidence="10">
    <location>
        <begin position="27"/>
        <end position="113"/>
    </location>
</feature>
<dbReference type="InterPro" id="IPR002386">
    <property type="entry name" value="Amicyanin/Pseudoazurin"/>
</dbReference>
<dbReference type="EMBL" id="JACIDZ010000028">
    <property type="protein sequence ID" value="MBB4124619.1"/>
    <property type="molecule type" value="Genomic_DNA"/>
</dbReference>
<evidence type="ECO:0000256" key="5">
    <source>
        <dbReference type="ARBA" id="ARBA00022982"/>
    </source>
</evidence>
<comment type="subcellular location">
    <subcellularLocation>
        <location evidence="1">Periplasm</location>
    </subcellularLocation>
</comment>
<evidence type="ECO:0000256" key="4">
    <source>
        <dbReference type="ARBA" id="ARBA00022764"/>
    </source>
</evidence>